<evidence type="ECO:0000256" key="6">
    <source>
        <dbReference type="SAM" id="MobiDB-lite"/>
    </source>
</evidence>
<gene>
    <name evidence="8" type="ORF">LSH36_11g03103</name>
</gene>
<evidence type="ECO:0000256" key="1">
    <source>
        <dbReference type="ARBA" id="ARBA00004496"/>
    </source>
</evidence>
<organism evidence="8 9">
    <name type="scientific">Paralvinella palmiformis</name>
    <dbReference type="NCBI Taxonomy" id="53620"/>
    <lineage>
        <taxon>Eukaryota</taxon>
        <taxon>Metazoa</taxon>
        <taxon>Spiralia</taxon>
        <taxon>Lophotrochozoa</taxon>
        <taxon>Annelida</taxon>
        <taxon>Polychaeta</taxon>
        <taxon>Sedentaria</taxon>
        <taxon>Canalipalpata</taxon>
        <taxon>Terebellida</taxon>
        <taxon>Terebelliformia</taxon>
        <taxon>Alvinellidae</taxon>
        <taxon>Paralvinella</taxon>
    </lineage>
</organism>
<keyword evidence="4" id="KW-0072">Autophagy</keyword>
<dbReference type="EMBL" id="JAODUP010000011">
    <property type="protein sequence ID" value="KAK2169296.1"/>
    <property type="molecule type" value="Genomic_DNA"/>
</dbReference>
<reference evidence="8" key="1">
    <citation type="journal article" date="2023" name="Mol. Biol. Evol.">
        <title>Third-Generation Sequencing Reveals the Adaptive Role of the Epigenome in Three Deep-Sea Polychaetes.</title>
        <authorList>
            <person name="Perez M."/>
            <person name="Aroh O."/>
            <person name="Sun Y."/>
            <person name="Lan Y."/>
            <person name="Juniper S.K."/>
            <person name="Young C.R."/>
            <person name="Angers B."/>
            <person name="Qian P.Y."/>
        </authorList>
    </citation>
    <scope>NUCLEOTIDE SEQUENCE</scope>
    <source>
        <strain evidence="8">P08H-3</strain>
    </source>
</reference>
<evidence type="ECO:0000256" key="3">
    <source>
        <dbReference type="ARBA" id="ARBA00022658"/>
    </source>
</evidence>
<evidence type="ECO:0000256" key="2">
    <source>
        <dbReference type="ARBA" id="ARBA00022490"/>
    </source>
</evidence>
<accession>A0AAD9KDL8</accession>
<dbReference type="PANTHER" id="PTHR31334:SF1">
    <property type="entry name" value="GUANINE NUCLEOTIDE EXCHANGE PROTEIN SMCR8"/>
    <property type="match status" value="1"/>
</dbReference>
<evidence type="ECO:0000313" key="8">
    <source>
        <dbReference type="EMBL" id="KAK2169296.1"/>
    </source>
</evidence>
<keyword evidence="9" id="KW-1185">Reference proteome</keyword>
<proteinExistence type="inferred from homology"/>
<sequence length="731" mass="83034">MFGGYTEVAAYYVNTPWRASGEDSSDADGEQLPPDYNAQNVCPDPWHKRAACQNDFIMIAEFSEQEGPKPYGGGSFDLNEFSVRIMSADFQTASGSTFNMSEDTQVIMSETTNGLYAFVHHFTLYDYQARGFVRPFCMSYVTPDQNKLFSEFEDLSSQFKKVAHCFKSGNLDLFVKDLTHYLSDLHYTKQRYLEMEQSLLSLTEDDQHKMSFLLFDHQEETLLKTVTPTALDNIIKEVKAILEVTSNTLTELEVLSPVDDLDDADNSRRAVGSDTLSKGLTDDKVALENFRYSCSLHSRSPSHLTKWTDQRERASSVSQVISSWTDEKDIYKPKLVRTTKRRFEKSLRTLHELCMWGAKEGLNRLRNLHKYFSRDLYVLHMEQIDAESMEPACSVLTVGRTIIINYMDHSDLDTGLTDVDWDSTNSNNCLDRRWFSSETMTSFHSADSFLSCVDDISPTRGQQQSTPVPISGNGTITESDAKDGTKNNMMPSPGSDLTQTSDVDLEKLHFSRTSSATGSLETAQDTLSIPKSEAKYWSSFSGIVPYHKSPLCINDIVHAKLIGLCRPERRKVEHMVPSSVRQYVTIFDIEKKAILAPEYKGELLRDLCIMRRSFSTDQICVAYIHSILYHLAVKSFVYFHKFCLGCEEAKSKHSSRTTDEWWLSPYDKLLFCKMSVSDLGKLHVCGQDVNIIQYLSEVVKSQHVNKQDESESGSCTANLDYIKCSWFKATT</sequence>
<dbReference type="GO" id="GO:0005085">
    <property type="term" value="F:guanyl-nucleotide exchange factor activity"/>
    <property type="evidence" value="ECO:0007669"/>
    <property type="project" value="UniProtKB-KW"/>
</dbReference>
<protein>
    <recommendedName>
        <fullName evidence="7">UDENN FLCN/SMCR8-type domain-containing protein</fullName>
    </recommendedName>
</protein>
<dbReference type="GO" id="GO:0006914">
    <property type="term" value="P:autophagy"/>
    <property type="evidence" value="ECO:0007669"/>
    <property type="project" value="UniProtKB-KW"/>
</dbReference>
<keyword evidence="3" id="KW-0344">Guanine-nucleotide releasing factor</keyword>
<feature type="compositionally biased region" description="Polar residues" evidence="6">
    <location>
        <begin position="459"/>
        <end position="478"/>
    </location>
</feature>
<dbReference type="PROSITE" id="PS51834">
    <property type="entry name" value="DENN_FLCN_SMCR8"/>
    <property type="match status" value="1"/>
</dbReference>
<dbReference type="GO" id="GO:0005096">
    <property type="term" value="F:GTPase activator activity"/>
    <property type="evidence" value="ECO:0007669"/>
    <property type="project" value="InterPro"/>
</dbReference>
<evidence type="ECO:0000259" key="7">
    <source>
        <dbReference type="PROSITE" id="PS51834"/>
    </source>
</evidence>
<evidence type="ECO:0000313" key="9">
    <source>
        <dbReference type="Proteomes" id="UP001208570"/>
    </source>
</evidence>
<feature type="region of interest" description="Disordered" evidence="6">
    <location>
        <begin position="19"/>
        <end position="39"/>
    </location>
</feature>
<comment type="caution">
    <text evidence="8">The sequence shown here is derived from an EMBL/GenBank/DDBJ whole genome shotgun (WGS) entry which is preliminary data.</text>
</comment>
<dbReference type="InterPro" id="IPR037521">
    <property type="entry name" value="FLCN/SMCR8_DENN"/>
</dbReference>
<keyword evidence="2" id="KW-0963">Cytoplasm</keyword>
<feature type="region of interest" description="Disordered" evidence="6">
    <location>
        <begin position="458"/>
        <end position="501"/>
    </location>
</feature>
<feature type="domain" description="UDENN FLCN/SMCR8-type" evidence="7">
    <location>
        <begin position="47"/>
        <end position="700"/>
    </location>
</feature>
<dbReference type="PANTHER" id="PTHR31334">
    <property type="entry name" value="SMITH-MAGENIS SYNDROME REGION GENE 8 PROTEIN"/>
    <property type="match status" value="1"/>
</dbReference>
<feature type="compositionally biased region" description="Polar residues" evidence="6">
    <location>
        <begin position="486"/>
        <end position="501"/>
    </location>
</feature>
<dbReference type="AlphaFoldDB" id="A0AAD9KDL8"/>
<comment type="subcellular location">
    <subcellularLocation>
        <location evidence="1">Cytoplasm</location>
    </subcellularLocation>
</comment>
<dbReference type="InterPro" id="IPR037520">
    <property type="entry name" value="Folliculin/SMCR8_longin"/>
</dbReference>
<dbReference type="GO" id="GO:0005737">
    <property type="term" value="C:cytoplasm"/>
    <property type="evidence" value="ECO:0007669"/>
    <property type="project" value="UniProtKB-SubCell"/>
</dbReference>
<evidence type="ECO:0000256" key="5">
    <source>
        <dbReference type="ARBA" id="ARBA00038137"/>
    </source>
</evidence>
<evidence type="ECO:0000256" key="4">
    <source>
        <dbReference type="ARBA" id="ARBA00023006"/>
    </source>
</evidence>
<comment type="similarity">
    <text evidence="5">Belongs to the SMCR8 family.</text>
</comment>
<dbReference type="Pfam" id="PF11704">
    <property type="entry name" value="Folliculin"/>
    <property type="match status" value="1"/>
</dbReference>
<dbReference type="GO" id="GO:0032045">
    <property type="term" value="C:guanyl-nucleotide exchange factor complex"/>
    <property type="evidence" value="ECO:0007669"/>
    <property type="project" value="TreeGrafter"/>
</dbReference>
<dbReference type="Proteomes" id="UP001208570">
    <property type="component" value="Unassembled WGS sequence"/>
</dbReference>
<name>A0AAD9KDL8_9ANNE</name>